<gene>
    <name evidence="2" type="ORF">K0M31_012036</name>
</gene>
<proteinExistence type="predicted"/>
<evidence type="ECO:0000256" key="1">
    <source>
        <dbReference type="SAM" id="MobiDB-lite"/>
    </source>
</evidence>
<feature type="compositionally biased region" description="Low complexity" evidence="1">
    <location>
        <begin position="39"/>
        <end position="52"/>
    </location>
</feature>
<sequence>MGGGTDVLAEYRPTQAHLSKEWYIAVKVKKGKERKRRAQQQNGGQQQKVPQGRTVTNLI</sequence>
<reference evidence="2" key="1">
    <citation type="submission" date="2021-10" db="EMBL/GenBank/DDBJ databases">
        <title>Melipona bicolor Genome sequencing and assembly.</title>
        <authorList>
            <person name="Araujo N.S."/>
            <person name="Arias M.C."/>
        </authorList>
    </citation>
    <scope>NUCLEOTIDE SEQUENCE</scope>
    <source>
        <strain evidence="2">USP_2M_L1-L4_2017</strain>
        <tissue evidence="2">Whole body</tissue>
    </source>
</reference>
<accession>A0AA40KVK4</accession>
<comment type="caution">
    <text evidence="2">The sequence shown here is derived from an EMBL/GenBank/DDBJ whole genome shotgun (WGS) entry which is preliminary data.</text>
</comment>
<evidence type="ECO:0000313" key="2">
    <source>
        <dbReference type="EMBL" id="KAK1134254.1"/>
    </source>
</evidence>
<name>A0AA40KVK4_9HYME</name>
<dbReference type="Proteomes" id="UP001177670">
    <property type="component" value="Unassembled WGS sequence"/>
</dbReference>
<feature type="region of interest" description="Disordered" evidence="1">
    <location>
        <begin position="33"/>
        <end position="59"/>
    </location>
</feature>
<organism evidence="2 3">
    <name type="scientific">Melipona bicolor</name>
    <dbReference type="NCBI Taxonomy" id="60889"/>
    <lineage>
        <taxon>Eukaryota</taxon>
        <taxon>Metazoa</taxon>
        <taxon>Ecdysozoa</taxon>
        <taxon>Arthropoda</taxon>
        <taxon>Hexapoda</taxon>
        <taxon>Insecta</taxon>
        <taxon>Pterygota</taxon>
        <taxon>Neoptera</taxon>
        <taxon>Endopterygota</taxon>
        <taxon>Hymenoptera</taxon>
        <taxon>Apocrita</taxon>
        <taxon>Aculeata</taxon>
        <taxon>Apoidea</taxon>
        <taxon>Anthophila</taxon>
        <taxon>Apidae</taxon>
        <taxon>Melipona</taxon>
    </lineage>
</organism>
<protein>
    <submittedName>
        <fullName evidence="2">Uncharacterized protein</fullName>
    </submittedName>
</protein>
<dbReference type="EMBL" id="JAHYIQ010000003">
    <property type="protein sequence ID" value="KAK1134254.1"/>
    <property type="molecule type" value="Genomic_DNA"/>
</dbReference>
<keyword evidence="3" id="KW-1185">Reference proteome</keyword>
<dbReference type="AlphaFoldDB" id="A0AA40KVK4"/>
<evidence type="ECO:0000313" key="3">
    <source>
        <dbReference type="Proteomes" id="UP001177670"/>
    </source>
</evidence>